<dbReference type="Proteomes" id="UP001178508">
    <property type="component" value="Chromosome 17"/>
</dbReference>
<protein>
    <submittedName>
        <fullName evidence="2">Uncharacterized protein</fullName>
    </submittedName>
</protein>
<accession>A0AAV1GXY1</accession>
<organism evidence="2 3">
    <name type="scientific">Xyrichtys novacula</name>
    <name type="common">Pearly razorfish</name>
    <name type="synonym">Hemipteronotus novacula</name>
    <dbReference type="NCBI Taxonomy" id="13765"/>
    <lineage>
        <taxon>Eukaryota</taxon>
        <taxon>Metazoa</taxon>
        <taxon>Chordata</taxon>
        <taxon>Craniata</taxon>
        <taxon>Vertebrata</taxon>
        <taxon>Euteleostomi</taxon>
        <taxon>Actinopterygii</taxon>
        <taxon>Neopterygii</taxon>
        <taxon>Teleostei</taxon>
        <taxon>Neoteleostei</taxon>
        <taxon>Acanthomorphata</taxon>
        <taxon>Eupercaria</taxon>
        <taxon>Labriformes</taxon>
        <taxon>Labridae</taxon>
        <taxon>Xyrichtys</taxon>
    </lineage>
</organism>
<sequence length="54" mass="5948">MDPNWEKKERQAKEHLAKDGDDGAEGDGSFLGRSTGQSTRQGSALCPNRDKEDK</sequence>
<feature type="compositionally biased region" description="Basic and acidic residues" evidence="1">
    <location>
        <begin position="1"/>
        <end position="21"/>
    </location>
</feature>
<evidence type="ECO:0000313" key="3">
    <source>
        <dbReference type="Proteomes" id="UP001178508"/>
    </source>
</evidence>
<gene>
    <name evidence="2" type="ORF">XNOV1_A017539</name>
</gene>
<dbReference type="EMBL" id="OY660880">
    <property type="protein sequence ID" value="CAJ1077454.1"/>
    <property type="molecule type" value="Genomic_DNA"/>
</dbReference>
<name>A0AAV1GXY1_XYRNO</name>
<feature type="region of interest" description="Disordered" evidence="1">
    <location>
        <begin position="1"/>
        <end position="54"/>
    </location>
</feature>
<reference evidence="2" key="1">
    <citation type="submission" date="2023-08" db="EMBL/GenBank/DDBJ databases">
        <authorList>
            <person name="Alioto T."/>
            <person name="Alioto T."/>
            <person name="Gomez Garrido J."/>
        </authorList>
    </citation>
    <scope>NUCLEOTIDE SEQUENCE</scope>
</reference>
<proteinExistence type="predicted"/>
<feature type="compositionally biased region" description="Polar residues" evidence="1">
    <location>
        <begin position="32"/>
        <end position="42"/>
    </location>
</feature>
<evidence type="ECO:0000313" key="2">
    <source>
        <dbReference type="EMBL" id="CAJ1077454.1"/>
    </source>
</evidence>
<dbReference type="AlphaFoldDB" id="A0AAV1GXY1"/>
<evidence type="ECO:0000256" key="1">
    <source>
        <dbReference type="SAM" id="MobiDB-lite"/>
    </source>
</evidence>
<keyword evidence="3" id="KW-1185">Reference proteome</keyword>